<keyword evidence="1" id="KW-0677">Repeat</keyword>
<dbReference type="Pfam" id="PF12796">
    <property type="entry name" value="Ank_2"/>
    <property type="match status" value="2"/>
</dbReference>
<dbReference type="SUPFAM" id="SSF48403">
    <property type="entry name" value="Ankyrin repeat"/>
    <property type="match status" value="1"/>
</dbReference>
<evidence type="ECO:0000256" key="3">
    <source>
        <dbReference type="PROSITE-ProRule" id="PRU00023"/>
    </source>
</evidence>
<dbReference type="PROSITE" id="PS50297">
    <property type="entry name" value="ANK_REP_REGION"/>
    <property type="match status" value="1"/>
</dbReference>
<reference evidence="4" key="1">
    <citation type="submission" date="2021-03" db="EMBL/GenBank/DDBJ databases">
        <authorList>
            <person name="Bekaert M."/>
        </authorList>
    </citation>
    <scope>NUCLEOTIDE SEQUENCE</scope>
</reference>
<evidence type="ECO:0000256" key="1">
    <source>
        <dbReference type="ARBA" id="ARBA00022737"/>
    </source>
</evidence>
<gene>
    <name evidence="4" type="ORF">MEDL_3579</name>
</gene>
<accession>A0A8S3PZR2</accession>
<dbReference type="Proteomes" id="UP000683360">
    <property type="component" value="Unassembled WGS sequence"/>
</dbReference>
<name>A0A8S3PZR2_MYTED</name>
<feature type="repeat" description="ANK" evidence="3">
    <location>
        <begin position="316"/>
        <end position="348"/>
    </location>
</feature>
<organism evidence="4 5">
    <name type="scientific">Mytilus edulis</name>
    <name type="common">Blue mussel</name>
    <dbReference type="NCBI Taxonomy" id="6550"/>
    <lineage>
        <taxon>Eukaryota</taxon>
        <taxon>Metazoa</taxon>
        <taxon>Spiralia</taxon>
        <taxon>Lophotrochozoa</taxon>
        <taxon>Mollusca</taxon>
        <taxon>Bivalvia</taxon>
        <taxon>Autobranchia</taxon>
        <taxon>Pteriomorphia</taxon>
        <taxon>Mytilida</taxon>
        <taxon>Mytiloidea</taxon>
        <taxon>Mytilidae</taxon>
        <taxon>Mytilinae</taxon>
        <taxon>Mytilus</taxon>
    </lineage>
</organism>
<dbReference type="PANTHER" id="PTHR23206:SF8">
    <property type="entry name" value="ANKYRIN REPEAT AND KH DOMAIN-CONTAINING 1"/>
    <property type="match status" value="1"/>
</dbReference>
<protein>
    <submittedName>
        <fullName evidence="4">Uncharacterized protein</fullName>
    </submittedName>
</protein>
<dbReference type="InterPro" id="IPR002110">
    <property type="entry name" value="Ankyrin_rpt"/>
</dbReference>
<feature type="repeat" description="ANK" evidence="3">
    <location>
        <begin position="346"/>
        <end position="378"/>
    </location>
</feature>
<proteinExistence type="predicted"/>
<evidence type="ECO:0000313" key="5">
    <source>
        <dbReference type="Proteomes" id="UP000683360"/>
    </source>
</evidence>
<evidence type="ECO:0000256" key="2">
    <source>
        <dbReference type="ARBA" id="ARBA00023043"/>
    </source>
</evidence>
<sequence>MRLSSMLNDVKHFSARHKNFRFLFTCRPEVIALIKLKDVLPSIVECNLQSPELSLSLNERQKIFDLYIHDEFNVNQDNDFLLLTEQLPLLCTLYRKHFCSSIQDFILNSDEMITSKIEEMRESENPSYICLALLLVAGELDTQFCFSEYVYHEGTYDTLQSVISESSFKKKPTASRKLLLSGFDAIEGIYTNREGYLLSFTNDKIYDVVVSCIGSKFIHSIVKFAKLLQEIRHRNERVFANIHNNNQGYRKAFIEYLKVHLTESDIDSLKLPLFLSCKLGYDDFVLHLVGQWTRLLDYSMYKTPLCEDSSMYSMYQNETPLSEACSMGYFDIVKFLVDSQKNIDVKRIEPIELACKNGHLHIVKFLLKKGVYRDLTNTLIESCKNGFTDIVLLLTQKEPNLLEQFQLHSGASNVLITACTNGHEEVVRILLEHNLPVNNPEFHTPLYYASMKGHLNIVILLLNSKAQVNKCDISVAEWNDHEEIVTCLRNHLSLKNE</sequence>
<keyword evidence="5" id="KW-1185">Reference proteome</keyword>
<dbReference type="AlphaFoldDB" id="A0A8S3PZR2"/>
<keyword evidence="2 3" id="KW-0040">ANK repeat</keyword>
<dbReference type="Gene3D" id="1.25.40.20">
    <property type="entry name" value="Ankyrin repeat-containing domain"/>
    <property type="match status" value="2"/>
</dbReference>
<comment type="caution">
    <text evidence="4">The sequence shown here is derived from an EMBL/GenBank/DDBJ whole genome shotgun (WGS) entry which is preliminary data.</text>
</comment>
<dbReference type="SMART" id="SM00248">
    <property type="entry name" value="ANK"/>
    <property type="match status" value="4"/>
</dbReference>
<dbReference type="EMBL" id="CAJPWZ010000197">
    <property type="protein sequence ID" value="CAG2188192.1"/>
    <property type="molecule type" value="Genomic_DNA"/>
</dbReference>
<dbReference type="PROSITE" id="PS50088">
    <property type="entry name" value="ANK_REPEAT"/>
    <property type="match status" value="3"/>
</dbReference>
<dbReference type="InterPro" id="IPR036770">
    <property type="entry name" value="Ankyrin_rpt-contain_sf"/>
</dbReference>
<dbReference type="InterPro" id="IPR051631">
    <property type="entry name" value="Ankyrin-KH/SAM_domain"/>
</dbReference>
<dbReference type="OrthoDB" id="4772757at2759"/>
<feature type="repeat" description="ANK" evidence="3">
    <location>
        <begin position="441"/>
        <end position="473"/>
    </location>
</feature>
<evidence type="ECO:0000313" key="4">
    <source>
        <dbReference type="EMBL" id="CAG2188192.1"/>
    </source>
</evidence>
<dbReference type="PANTHER" id="PTHR23206">
    <property type="entry name" value="MASK PROTEIN"/>
    <property type="match status" value="1"/>
</dbReference>